<dbReference type="AlphaFoldDB" id="A0A7C4BCQ7"/>
<dbReference type="InterPro" id="IPR035906">
    <property type="entry name" value="MetI-like_sf"/>
</dbReference>
<dbReference type="PROSITE" id="PS50928">
    <property type="entry name" value="ABC_TM1"/>
    <property type="match status" value="1"/>
</dbReference>
<feature type="transmembrane region" description="Helical" evidence="5">
    <location>
        <begin position="138"/>
        <end position="159"/>
    </location>
</feature>
<dbReference type="PANTHER" id="PTHR42922">
    <property type="entry name" value="PHOSPHATE TRANSPORT SYSTEM PERMEASE PROTEIN PSTA"/>
    <property type="match status" value="1"/>
</dbReference>
<comment type="caution">
    <text evidence="7">The sequence shown here is derived from an EMBL/GenBank/DDBJ whole genome shotgun (WGS) entry which is preliminary data.</text>
</comment>
<keyword evidence="4 5" id="KW-0472">Membrane</keyword>
<evidence type="ECO:0000256" key="2">
    <source>
        <dbReference type="ARBA" id="ARBA00022692"/>
    </source>
</evidence>
<dbReference type="EMBL" id="DTFF01000063">
    <property type="protein sequence ID" value="HGI88173.1"/>
    <property type="molecule type" value="Genomic_DNA"/>
</dbReference>
<dbReference type="PANTHER" id="PTHR42922:SF1">
    <property type="entry name" value="PHOSPHATE TRANSPORT SYSTEM PERMEASE PROTEIN PSTA"/>
    <property type="match status" value="1"/>
</dbReference>
<dbReference type="GO" id="GO:0005886">
    <property type="term" value="C:plasma membrane"/>
    <property type="evidence" value="ECO:0007669"/>
    <property type="project" value="UniProtKB-SubCell"/>
</dbReference>
<reference evidence="7" key="1">
    <citation type="journal article" date="2020" name="mSystems">
        <title>Genome- and Community-Level Interaction Insights into Carbon Utilization and Element Cycling Functions of Hydrothermarchaeota in Hydrothermal Sediment.</title>
        <authorList>
            <person name="Zhou Z."/>
            <person name="Liu Y."/>
            <person name="Xu W."/>
            <person name="Pan J."/>
            <person name="Luo Z.H."/>
            <person name="Li M."/>
        </authorList>
    </citation>
    <scope>NUCLEOTIDE SEQUENCE [LARGE SCALE GENOMIC DNA]</scope>
    <source>
        <strain evidence="7">SpSt-732</strain>
    </source>
</reference>
<name>A0A7C4BCQ7_9CREN</name>
<dbReference type="Gene3D" id="1.10.3720.10">
    <property type="entry name" value="MetI-like"/>
    <property type="match status" value="1"/>
</dbReference>
<feature type="transmembrane region" description="Helical" evidence="5">
    <location>
        <begin position="195"/>
        <end position="217"/>
    </location>
</feature>
<evidence type="ECO:0000256" key="4">
    <source>
        <dbReference type="ARBA" id="ARBA00023136"/>
    </source>
</evidence>
<gene>
    <name evidence="7" type="ORF">ENV14_07310</name>
</gene>
<comment type="similarity">
    <text evidence="5">Belongs to the binding-protein-dependent transport system permease family.</text>
</comment>
<feature type="transmembrane region" description="Helical" evidence="5">
    <location>
        <begin position="253"/>
        <end position="276"/>
    </location>
</feature>
<proteinExistence type="inferred from homology"/>
<evidence type="ECO:0000256" key="5">
    <source>
        <dbReference type="RuleBase" id="RU363032"/>
    </source>
</evidence>
<evidence type="ECO:0000256" key="3">
    <source>
        <dbReference type="ARBA" id="ARBA00022989"/>
    </source>
</evidence>
<keyword evidence="5" id="KW-0813">Transport</keyword>
<evidence type="ECO:0000256" key="1">
    <source>
        <dbReference type="ARBA" id="ARBA00004141"/>
    </source>
</evidence>
<sequence length="281" mass="29924">MYSWRRLREKLFTGSVIALSLLAIAPVLHLIATVFVNGLTVIAEAGLGFFTGLPPTPLSRELGGIAPSIAGTLLMTALSLPVTVLLGLFAAILTTEFPKNPLSVAIDAVAKSLASIPTIAVSMIVYTLVVIPMRGFSALAGAVALTIVALPYAYTYFSIALRSVPSTYREAAFAVAMSRWGTVTRVFIPIARRSVVVGVLMTMARVMGETAALLFTAGRFRAGVVLSPVAPADSIPLLIFDYILSPYALWHRVAWGATALLLLAYMVVFLATKLVVKEVKL</sequence>
<comment type="subcellular location">
    <subcellularLocation>
        <location evidence="5">Cell membrane</location>
        <topology evidence="5">Multi-pass membrane protein</topology>
    </subcellularLocation>
    <subcellularLocation>
        <location evidence="1">Membrane</location>
        <topology evidence="1">Multi-pass membrane protein</topology>
    </subcellularLocation>
</comment>
<evidence type="ECO:0000313" key="7">
    <source>
        <dbReference type="EMBL" id="HGI88173.1"/>
    </source>
</evidence>
<feature type="transmembrane region" description="Helical" evidence="5">
    <location>
        <begin position="65"/>
        <end position="93"/>
    </location>
</feature>
<feature type="transmembrane region" description="Helical" evidence="5">
    <location>
        <begin position="113"/>
        <end position="131"/>
    </location>
</feature>
<keyword evidence="3 5" id="KW-1133">Transmembrane helix</keyword>
<accession>A0A7C4BCQ7</accession>
<feature type="domain" description="ABC transmembrane type-1" evidence="6">
    <location>
        <begin position="69"/>
        <end position="271"/>
    </location>
</feature>
<dbReference type="Pfam" id="PF00528">
    <property type="entry name" value="BPD_transp_1"/>
    <property type="match status" value="1"/>
</dbReference>
<protein>
    <submittedName>
        <fullName evidence="7">ABC transporter permease subunit</fullName>
    </submittedName>
</protein>
<dbReference type="InterPro" id="IPR051408">
    <property type="entry name" value="Phosphate_transprt_permease"/>
</dbReference>
<evidence type="ECO:0000259" key="6">
    <source>
        <dbReference type="PROSITE" id="PS50928"/>
    </source>
</evidence>
<dbReference type="GO" id="GO:0055085">
    <property type="term" value="P:transmembrane transport"/>
    <property type="evidence" value="ECO:0007669"/>
    <property type="project" value="InterPro"/>
</dbReference>
<organism evidence="7">
    <name type="scientific">Ignisphaera aggregans</name>
    <dbReference type="NCBI Taxonomy" id="334771"/>
    <lineage>
        <taxon>Archaea</taxon>
        <taxon>Thermoproteota</taxon>
        <taxon>Thermoprotei</taxon>
        <taxon>Desulfurococcales</taxon>
        <taxon>Desulfurococcaceae</taxon>
        <taxon>Ignisphaera</taxon>
    </lineage>
</organism>
<keyword evidence="2 5" id="KW-0812">Transmembrane</keyword>
<dbReference type="InterPro" id="IPR000515">
    <property type="entry name" value="MetI-like"/>
</dbReference>
<dbReference type="SUPFAM" id="SSF161098">
    <property type="entry name" value="MetI-like"/>
    <property type="match status" value="1"/>
</dbReference>
<dbReference type="CDD" id="cd06261">
    <property type="entry name" value="TM_PBP2"/>
    <property type="match status" value="1"/>
</dbReference>